<evidence type="ECO:0000256" key="2">
    <source>
        <dbReference type="ARBA" id="ARBA00009437"/>
    </source>
</evidence>
<evidence type="ECO:0000256" key="3">
    <source>
        <dbReference type="ARBA" id="ARBA00023015"/>
    </source>
</evidence>
<comment type="caution">
    <text evidence="7">The sequence shown here is derived from an EMBL/GenBank/DDBJ whole genome shotgun (WGS) entry which is preliminary data.</text>
</comment>
<keyword evidence="3" id="KW-0805">Transcription regulation</keyword>
<gene>
    <name evidence="7" type="ORF">J2R99_000343</name>
</gene>
<keyword evidence="8" id="KW-1185">Reference proteome</keyword>
<sequence>MEFHHLRSLVGVAETGSISRAAEHLATSQPAVSAHIKQLEEELGFALFERSSQGMRLTAAGAEMLVRARAVLKARAEFLDHGRSLGGTLKGVISLGISPCACEHRLAGLIAGMALAHPLTRLDICEASSTDILERIRSGELLAGCVSTEPDLEAGLAAVEIDTIVVRAAIPSTWEERLTGADSQALSEIPWLLPPPGTQCRRLAEAILRQRDIHPQAIAGTVPEKTARELIAGGMAGGFLHISACSAETPGISWLSDMEGRAAQRLVYADRKPQNALLTGLLDVARSALPQPSRVPSQKLSMPL</sequence>
<dbReference type="InterPro" id="IPR000847">
    <property type="entry name" value="LysR_HTH_N"/>
</dbReference>
<organism evidence="7 8">
    <name type="scientific">Rhodopseudomonas julia</name>
    <dbReference type="NCBI Taxonomy" id="200617"/>
    <lineage>
        <taxon>Bacteria</taxon>
        <taxon>Pseudomonadati</taxon>
        <taxon>Pseudomonadota</taxon>
        <taxon>Alphaproteobacteria</taxon>
        <taxon>Hyphomicrobiales</taxon>
        <taxon>Nitrobacteraceae</taxon>
        <taxon>Rhodopseudomonas</taxon>
    </lineage>
</organism>
<dbReference type="Pfam" id="PF03466">
    <property type="entry name" value="LysR_substrate"/>
    <property type="match status" value="1"/>
</dbReference>
<dbReference type="Gene3D" id="3.40.190.290">
    <property type="match status" value="1"/>
</dbReference>
<dbReference type="SUPFAM" id="SSF53850">
    <property type="entry name" value="Periplasmic binding protein-like II"/>
    <property type="match status" value="1"/>
</dbReference>
<dbReference type="InterPro" id="IPR036390">
    <property type="entry name" value="WH_DNA-bd_sf"/>
</dbReference>
<keyword evidence="4 7" id="KW-0238">DNA-binding</keyword>
<reference evidence="7 8" key="1">
    <citation type="submission" date="2023-07" db="EMBL/GenBank/DDBJ databases">
        <title>Genomic Encyclopedia of Type Strains, Phase IV (KMG-IV): sequencing the most valuable type-strain genomes for metagenomic binning, comparative biology and taxonomic classification.</title>
        <authorList>
            <person name="Goeker M."/>
        </authorList>
    </citation>
    <scope>NUCLEOTIDE SEQUENCE [LARGE SCALE GENOMIC DNA]</scope>
    <source>
        <strain evidence="7 8">DSM 11549</strain>
    </source>
</reference>
<dbReference type="CDD" id="cd05466">
    <property type="entry name" value="PBP2_LTTR_substrate"/>
    <property type="match status" value="1"/>
</dbReference>
<protein>
    <submittedName>
        <fullName evidence="7">DNA-binding transcriptional LysR family regulator</fullName>
    </submittedName>
</protein>
<dbReference type="InterPro" id="IPR036388">
    <property type="entry name" value="WH-like_DNA-bd_sf"/>
</dbReference>
<evidence type="ECO:0000256" key="1">
    <source>
        <dbReference type="ARBA" id="ARBA00003502"/>
    </source>
</evidence>
<name>A0ABU0C1V2_9BRAD</name>
<dbReference type="Proteomes" id="UP001230253">
    <property type="component" value="Unassembled WGS sequence"/>
</dbReference>
<dbReference type="PRINTS" id="PR00039">
    <property type="entry name" value="HTHLYSR"/>
</dbReference>
<dbReference type="GO" id="GO:0003677">
    <property type="term" value="F:DNA binding"/>
    <property type="evidence" value="ECO:0007669"/>
    <property type="project" value="UniProtKB-KW"/>
</dbReference>
<evidence type="ECO:0000259" key="6">
    <source>
        <dbReference type="PROSITE" id="PS50931"/>
    </source>
</evidence>
<dbReference type="PANTHER" id="PTHR30346:SF28">
    <property type="entry name" value="HTH-TYPE TRANSCRIPTIONAL REGULATOR CYNR"/>
    <property type="match status" value="1"/>
</dbReference>
<evidence type="ECO:0000256" key="5">
    <source>
        <dbReference type="ARBA" id="ARBA00023163"/>
    </source>
</evidence>
<proteinExistence type="inferred from homology"/>
<keyword evidence="5" id="KW-0804">Transcription</keyword>
<dbReference type="InterPro" id="IPR005119">
    <property type="entry name" value="LysR_subst-bd"/>
</dbReference>
<accession>A0ABU0C1V2</accession>
<comment type="function">
    <text evidence="1">NodD regulates the expression of the nodABCFE genes which encode other nodulation proteins. NodD is also a negative regulator of its own expression. Binds flavonoids as inducers.</text>
</comment>
<evidence type="ECO:0000313" key="8">
    <source>
        <dbReference type="Proteomes" id="UP001230253"/>
    </source>
</evidence>
<comment type="similarity">
    <text evidence="2">Belongs to the LysR transcriptional regulatory family.</text>
</comment>
<dbReference type="EMBL" id="JAUSUK010000001">
    <property type="protein sequence ID" value="MDQ0324494.1"/>
    <property type="molecule type" value="Genomic_DNA"/>
</dbReference>
<evidence type="ECO:0000256" key="4">
    <source>
        <dbReference type="ARBA" id="ARBA00023125"/>
    </source>
</evidence>
<dbReference type="Pfam" id="PF00126">
    <property type="entry name" value="HTH_1"/>
    <property type="match status" value="1"/>
</dbReference>
<dbReference type="Gene3D" id="1.10.10.10">
    <property type="entry name" value="Winged helix-like DNA-binding domain superfamily/Winged helix DNA-binding domain"/>
    <property type="match status" value="1"/>
</dbReference>
<dbReference type="PANTHER" id="PTHR30346">
    <property type="entry name" value="TRANSCRIPTIONAL DUAL REGULATOR HCAR-RELATED"/>
    <property type="match status" value="1"/>
</dbReference>
<dbReference type="RefSeq" id="WP_307152778.1">
    <property type="nucleotide sequence ID" value="NZ_JAUSUK010000001.1"/>
</dbReference>
<feature type="domain" description="HTH lysR-type" evidence="6">
    <location>
        <begin position="1"/>
        <end position="58"/>
    </location>
</feature>
<dbReference type="SUPFAM" id="SSF46785">
    <property type="entry name" value="Winged helix' DNA-binding domain"/>
    <property type="match status" value="1"/>
</dbReference>
<evidence type="ECO:0000313" key="7">
    <source>
        <dbReference type="EMBL" id="MDQ0324494.1"/>
    </source>
</evidence>
<dbReference type="PROSITE" id="PS50931">
    <property type="entry name" value="HTH_LYSR"/>
    <property type="match status" value="1"/>
</dbReference>